<proteinExistence type="predicted"/>
<dbReference type="RefSeq" id="WP_067564001.1">
    <property type="nucleotide sequence ID" value="NZ_LSUQ01000017.1"/>
</dbReference>
<evidence type="ECO:0000313" key="1">
    <source>
        <dbReference type="EMBL" id="OAG94071.1"/>
    </source>
</evidence>
<gene>
    <name evidence="1" type="ORF">AYW79_07530</name>
    <name evidence="2" type="ORF">B2M26_04410</name>
</gene>
<reference evidence="2 4" key="2">
    <citation type="submission" date="2017-02" db="EMBL/GenBank/DDBJ databases">
        <title>Draft genome of Acidibacillus ferrooxidans Huett2.</title>
        <authorList>
            <person name="Schopf S."/>
        </authorList>
    </citation>
    <scope>NUCLEOTIDE SEQUENCE [LARGE SCALE GENOMIC DNA]</scope>
    <source>
        <strain evidence="2 4">Huett2</strain>
    </source>
</reference>
<evidence type="ECO:0000313" key="2">
    <source>
        <dbReference type="EMBL" id="OPG16852.1"/>
    </source>
</evidence>
<dbReference type="PANTHER" id="PTHR39961:SF1">
    <property type="entry name" value="DUF458 DOMAIN-CONTAINING PROTEIN"/>
    <property type="match status" value="1"/>
</dbReference>
<sequence>MSLSKGAMSIETVARDLRDFLEEDRTATYRLIVGSDSQPHGAHRDTLFVTAIVIHRVGRGARFYFCKRGYKKPLAFRQRIFSEAAMALEVVQALEAQLETLGTSMPIEIHLDVGEDGETKALIKDLVGWVTQSGYEAKIKPNSFGASKVADRFTKS</sequence>
<name>A0A168C2S0_9BACL</name>
<organism evidence="2 4">
    <name type="scientific">Ferroacidibacillus organovorans</name>
    <dbReference type="NCBI Taxonomy" id="1765683"/>
    <lineage>
        <taxon>Bacteria</taxon>
        <taxon>Bacillati</taxon>
        <taxon>Bacillota</taxon>
        <taxon>Bacilli</taxon>
        <taxon>Bacillales</taxon>
        <taxon>Alicyclobacillaceae</taxon>
        <taxon>Ferroacidibacillus</taxon>
    </lineage>
</organism>
<dbReference type="InterPro" id="IPR007405">
    <property type="entry name" value="Phage_KVP40_Orf299"/>
</dbReference>
<keyword evidence="4" id="KW-1185">Reference proteome</keyword>
<dbReference type="AlphaFoldDB" id="A0A168C2S0"/>
<dbReference type="EMBL" id="LSUQ01000017">
    <property type="protein sequence ID" value="OAG94071.1"/>
    <property type="molecule type" value="Genomic_DNA"/>
</dbReference>
<dbReference type="Proteomes" id="UP000190229">
    <property type="component" value="Unassembled WGS sequence"/>
</dbReference>
<evidence type="ECO:0000313" key="3">
    <source>
        <dbReference type="Proteomes" id="UP000077421"/>
    </source>
</evidence>
<evidence type="ECO:0008006" key="5">
    <source>
        <dbReference type="Google" id="ProtNLM"/>
    </source>
</evidence>
<reference evidence="1 3" key="1">
    <citation type="submission" date="2016-02" db="EMBL/GenBank/DDBJ databases">
        <title>Draft genome sequence of Acidibacillus ferrooxidans SLC66.</title>
        <authorList>
            <person name="Oliveira G."/>
            <person name="Nancucheo I."/>
            <person name="Dall'Agnol H."/>
            <person name="Johnson B."/>
            <person name="Oliveira R."/>
            <person name="Nunes G.L."/>
            <person name="Tzotzos G."/>
            <person name="Orellana S.C."/>
            <person name="Salim A.C."/>
            <person name="Araujo F.M."/>
        </authorList>
    </citation>
    <scope>NUCLEOTIDE SEQUENCE [LARGE SCALE GENOMIC DNA]</scope>
    <source>
        <strain evidence="1 3">SLC66</strain>
    </source>
</reference>
<dbReference type="STRING" id="1765683.B2M26_04410"/>
<dbReference type="EMBL" id="MWPS01000012">
    <property type="protein sequence ID" value="OPG16852.1"/>
    <property type="molecule type" value="Genomic_DNA"/>
</dbReference>
<dbReference type="Pfam" id="PF04308">
    <property type="entry name" value="RNaseH_like"/>
    <property type="match status" value="1"/>
</dbReference>
<protein>
    <recommendedName>
        <fullName evidence="5">DUF458 domain-containing protein</fullName>
    </recommendedName>
</protein>
<dbReference type="PANTHER" id="PTHR39961">
    <property type="entry name" value="HYPOTHETICAL CYTOSOLIC PROTEIN"/>
    <property type="match status" value="1"/>
</dbReference>
<accession>A0A168C2S0</accession>
<dbReference type="Proteomes" id="UP000077421">
    <property type="component" value="Unassembled WGS sequence"/>
</dbReference>
<evidence type="ECO:0000313" key="4">
    <source>
        <dbReference type="Proteomes" id="UP000190229"/>
    </source>
</evidence>
<comment type="caution">
    <text evidence="2">The sequence shown here is derived from an EMBL/GenBank/DDBJ whole genome shotgun (WGS) entry which is preliminary data.</text>
</comment>